<dbReference type="PANTHER" id="PTHR19328:SF75">
    <property type="entry name" value="ALDOSE SUGAR DEHYDROGENASE YLII"/>
    <property type="match status" value="1"/>
</dbReference>
<reference evidence="2 3" key="1">
    <citation type="submission" date="2019-08" db="EMBL/GenBank/DDBJ databases">
        <authorList>
            <person name="Khan S.A."/>
            <person name="Jeon C.O."/>
            <person name="Jeong S.E."/>
        </authorList>
    </citation>
    <scope>NUCLEOTIDE SEQUENCE [LARGE SCALE GENOMIC DNA]</scope>
    <source>
        <strain evidence="3">IMCC1728</strain>
    </source>
</reference>
<proteinExistence type="predicted"/>
<dbReference type="PANTHER" id="PTHR19328">
    <property type="entry name" value="HEDGEHOG-INTERACTING PROTEIN"/>
    <property type="match status" value="1"/>
</dbReference>
<dbReference type="InterPro" id="IPR012938">
    <property type="entry name" value="Glc/Sorbosone_DH"/>
</dbReference>
<dbReference type="Pfam" id="PF07995">
    <property type="entry name" value="GSDH"/>
    <property type="match status" value="1"/>
</dbReference>
<evidence type="ECO:0000313" key="3">
    <source>
        <dbReference type="Proteomes" id="UP000321832"/>
    </source>
</evidence>
<dbReference type="Gene3D" id="2.120.10.30">
    <property type="entry name" value="TolB, C-terminal domain"/>
    <property type="match status" value="1"/>
</dbReference>
<name>A0A5C6U6C6_9BURK</name>
<protein>
    <submittedName>
        <fullName evidence="2">PQQ-dependent sugar dehydrogenase</fullName>
    </submittedName>
</protein>
<dbReference type="Proteomes" id="UP000321832">
    <property type="component" value="Unassembled WGS sequence"/>
</dbReference>
<accession>A0A5C6U6C6</accession>
<keyword evidence="3" id="KW-1185">Reference proteome</keyword>
<sequence length="303" mass="32342">MEGVPEVLAAGEGGLLDVVADPQFASNGRIYFAYAEPAPGPRQGDKHGGATVVARAKLAGNALQEIAVLYRQERYELSGTHFGSRTVFGPDGYLYIGLGDRGARDSAQDLSVGMGKILRIDVDGKPAPGNPFIGREGALPQIWSYGHRNVQGPAFQPGSGLLWASEHGPQGGDEINLVKPGANYGWPVITYGCEYVSCDKIGEGTHKDGMEQPLKWFGPGSVPLTGMAFLGSDRYPQWRGQLVVGALWGRAMTRLAIDGGRVVDESPVYLGRHAGVRDVKLGPDGWLYVAVSSPEGAILRLER</sequence>
<evidence type="ECO:0000313" key="2">
    <source>
        <dbReference type="EMBL" id="TXC67446.1"/>
    </source>
</evidence>
<dbReference type="AlphaFoldDB" id="A0A5C6U6C6"/>
<dbReference type="InterPro" id="IPR011041">
    <property type="entry name" value="Quinoprot_gluc/sorb_DH_b-prop"/>
</dbReference>
<gene>
    <name evidence="2" type="ORF">FSC37_03830</name>
</gene>
<evidence type="ECO:0000259" key="1">
    <source>
        <dbReference type="Pfam" id="PF07995"/>
    </source>
</evidence>
<organism evidence="2 3">
    <name type="scientific">Piscinibacter aquaticus</name>
    <dbReference type="NCBI Taxonomy" id="392597"/>
    <lineage>
        <taxon>Bacteria</taxon>
        <taxon>Pseudomonadati</taxon>
        <taxon>Pseudomonadota</taxon>
        <taxon>Betaproteobacteria</taxon>
        <taxon>Burkholderiales</taxon>
        <taxon>Sphaerotilaceae</taxon>
        <taxon>Piscinibacter</taxon>
    </lineage>
</organism>
<dbReference type="InterPro" id="IPR011042">
    <property type="entry name" value="6-blade_b-propeller_TolB-like"/>
</dbReference>
<dbReference type="EMBL" id="VOPW01000001">
    <property type="protein sequence ID" value="TXC67446.1"/>
    <property type="molecule type" value="Genomic_DNA"/>
</dbReference>
<feature type="domain" description="Glucose/Sorbosone dehydrogenase" evidence="1">
    <location>
        <begin position="2"/>
        <end position="300"/>
    </location>
</feature>
<comment type="caution">
    <text evidence="2">The sequence shown here is derived from an EMBL/GenBank/DDBJ whole genome shotgun (WGS) entry which is preliminary data.</text>
</comment>
<dbReference type="SUPFAM" id="SSF50952">
    <property type="entry name" value="Soluble quinoprotein glucose dehydrogenase"/>
    <property type="match status" value="1"/>
</dbReference>